<organism evidence="3 4">
    <name type="scientific">Tilletiopsis washingtonensis</name>
    <dbReference type="NCBI Taxonomy" id="58919"/>
    <lineage>
        <taxon>Eukaryota</taxon>
        <taxon>Fungi</taxon>
        <taxon>Dikarya</taxon>
        <taxon>Basidiomycota</taxon>
        <taxon>Ustilaginomycotina</taxon>
        <taxon>Exobasidiomycetes</taxon>
        <taxon>Entylomatales</taxon>
        <taxon>Entylomatales incertae sedis</taxon>
        <taxon>Tilletiopsis</taxon>
    </lineage>
</organism>
<reference evidence="3 4" key="1">
    <citation type="journal article" date="2018" name="Mol. Biol. Evol.">
        <title>Broad Genomic Sampling Reveals a Smut Pathogenic Ancestry of the Fungal Clade Ustilaginomycotina.</title>
        <authorList>
            <person name="Kijpornyongpan T."/>
            <person name="Mondo S.J."/>
            <person name="Barry K."/>
            <person name="Sandor L."/>
            <person name="Lee J."/>
            <person name="Lipzen A."/>
            <person name="Pangilinan J."/>
            <person name="LaButti K."/>
            <person name="Hainaut M."/>
            <person name="Henrissat B."/>
            <person name="Grigoriev I.V."/>
            <person name="Spatafora J.W."/>
            <person name="Aime M.C."/>
        </authorList>
    </citation>
    <scope>NUCLEOTIDE SEQUENCE [LARGE SCALE GENOMIC DNA]</scope>
    <source>
        <strain evidence="3 4">MCA 4186</strain>
    </source>
</reference>
<proteinExistence type="predicted"/>
<evidence type="ECO:0000313" key="4">
    <source>
        <dbReference type="Proteomes" id="UP000245946"/>
    </source>
</evidence>
<dbReference type="GeneID" id="37271148"/>
<protein>
    <submittedName>
        <fullName evidence="3">Uncharacterized protein</fullName>
    </submittedName>
</protein>
<dbReference type="AlphaFoldDB" id="A0A316Z067"/>
<keyword evidence="4" id="KW-1185">Reference proteome</keyword>
<dbReference type="Proteomes" id="UP000245946">
    <property type="component" value="Unassembled WGS sequence"/>
</dbReference>
<evidence type="ECO:0000313" key="3">
    <source>
        <dbReference type="EMBL" id="PWN94686.1"/>
    </source>
</evidence>
<sequence length="195" mass="20530">MFLRTFAALAAALALASASLAQPAARSDLESRAPPDLQVWVTSSTDFCVILPRAKYSTIGDSEFPGGAKSYCTKRYDSSQGKVPAKFFTSGPFVSKARGKSGGRQVQLTGCINASASPRLQPNDGGGQYDSAPGGTDGKGNPAGSVCLGYNHYVQIVEPDANRICIRCCDNQSDCPLQFDTSGCKKIIPGRYDGC</sequence>
<keyword evidence="2" id="KW-0732">Signal</keyword>
<feature type="chain" id="PRO_5016351190" evidence="2">
    <location>
        <begin position="22"/>
        <end position="195"/>
    </location>
</feature>
<name>A0A316Z067_9BASI</name>
<dbReference type="STRING" id="58919.A0A316Z067"/>
<feature type="region of interest" description="Disordered" evidence="1">
    <location>
        <begin position="115"/>
        <end position="135"/>
    </location>
</feature>
<dbReference type="OrthoDB" id="3044029at2759"/>
<accession>A0A316Z067</accession>
<feature type="signal peptide" evidence="2">
    <location>
        <begin position="1"/>
        <end position="21"/>
    </location>
</feature>
<gene>
    <name evidence="3" type="ORF">FA09DRAFT_332804</name>
</gene>
<evidence type="ECO:0000256" key="2">
    <source>
        <dbReference type="SAM" id="SignalP"/>
    </source>
</evidence>
<dbReference type="EMBL" id="KZ819310">
    <property type="protein sequence ID" value="PWN94686.1"/>
    <property type="molecule type" value="Genomic_DNA"/>
</dbReference>
<evidence type="ECO:0000256" key="1">
    <source>
        <dbReference type="SAM" id="MobiDB-lite"/>
    </source>
</evidence>
<dbReference type="RefSeq" id="XP_025594965.1">
    <property type="nucleotide sequence ID" value="XM_025743604.1"/>
</dbReference>